<keyword evidence="1" id="KW-0614">Plasmid</keyword>
<dbReference type="KEGG" id="ehr:EHR_3032"/>
<accession>G0YP75</accession>
<proteinExistence type="predicted"/>
<gene>
    <name evidence="1" type="ordered locus">EHR_3032</name>
</gene>
<evidence type="ECO:0000313" key="1">
    <source>
        <dbReference type="EMBL" id="AEJ87195.1"/>
    </source>
</evidence>
<dbReference type="PATRIC" id="fig|768486.3.peg.2765"/>
<keyword evidence="2" id="KW-1185">Reference proteome</keyword>
<dbReference type="AlphaFoldDB" id="G0YP75"/>
<protein>
    <submittedName>
        <fullName evidence="1">Uncharacterized protein</fullName>
    </submittedName>
</protein>
<dbReference type="HOGENOM" id="CLU_3183417_0_0_9"/>
<organism evidence="1 2">
    <name type="scientific">Enterococcus hirae (strain ATCC 9790 / DSM 20160 / JCM 8729 / LMG 6399 / NBRC 3181 / NCIMB 6459 / NCDO 1258 / NCTC 12367 / WDCM 00089 / R)</name>
    <dbReference type="NCBI Taxonomy" id="768486"/>
    <lineage>
        <taxon>Bacteria</taxon>
        <taxon>Bacillati</taxon>
        <taxon>Bacillota</taxon>
        <taxon>Bacilli</taxon>
        <taxon>Lactobacillales</taxon>
        <taxon>Enterococcaceae</taxon>
        <taxon>Enterococcus</taxon>
    </lineage>
</organism>
<reference evidence="1" key="1">
    <citation type="submission" date="2010-12" db="EMBL/GenBank/DDBJ databases">
        <title>Sequence of the endemic plasmid pTG9790 of Enterococcus faecalis ATCC9790.</title>
        <authorList>
            <person name="Gaechter T."/>
            <person name="Wunderlin C."/>
            <person name="Schmidheini T."/>
            <person name="Solioz M."/>
        </authorList>
    </citation>
    <scope>NUCLEOTIDE SEQUENCE [LARGE SCALE GENOMIC DNA]</scope>
    <source>
        <strain evidence="1">ATCC 9790</strain>
        <plasmid evidence="1">pTG9790</plasmid>
    </source>
</reference>
<geneLocation type="plasmid" evidence="1 2">
    <name>pTG9790</name>
</geneLocation>
<name>G0YP75_ENTHA</name>
<dbReference type="EMBL" id="HQ724512">
    <property type="protein sequence ID" value="AEJ87195.1"/>
    <property type="molecule type" value="Genomic_DNA"/>
</dbReference>
<evidence type="ECO:0000313" key="2">
    <source>
        <dbReference type="Proteomes" id="UP000002895"/>
    </source>
</evidence>
<sequence>MELSVTPFSKEPALDPLFVVAKMTELLAVIPKIVAPINNDFLILLY</sequence>
<dbReference type="Proteomes" id="UP000002895">
    <property type="component" value="Plasmid pTG9790"/>
</dbReference>